<dbReference type="Proteomes" id="UP000017148">
    <property type="component" value="Unassembled WGS sequence"/>
</dbReference>
<keyword evidence="7" id="KW-0283">Flagellar rotation</keyword>
<comment type="caution">
    <text evidence="14">The sequence shown here is derived from an EMBL/GenBank/DDBJ whole genome shotgun (WGS) entry which is preliminary data.</text>
</comment>
<evidence type="ECO:0000259" key="13">
    <source>
        <dbReference type="Pfam" id="PF14842"/>
    </source>
</evidence>
<dbReference type="InterPro" id="IPR032779">
    <property type="entry name" value="FliG_M"/>
</dbReference>
<evidence type="ECO:0000259" key="12">
    <source>
        <dbReference type="Pfam" id="PF14841"/>
    </source>
</evidence>
<dbReference type="AlphaFoldDB" id="U7D6X3"/>
<dbReference type="Pfam" id="PF14841">
    <property type="entry name" value="FliG_M"/>
    <property type="match status" value="1"/>
</dbReference>
<dbReference type="PRINTS" id="PR00954">
    <property type="entry name" value="FLGMOTORFLIG"/>
</dbReference>
<dbReference type="RefSeq" id="WP_022636811.1">
    <property type="nucleotide sequence ID" value="NZ_ASJR01000010.1"/>
</dbReference>
<evidence type="ECO:0000256" key="6">
    <source>
        <dbReference type="ARBA" id="ARBA00022500"/>
    </source>
</evidence>
<evidence type="ECO:0000259" key="11">
    <source>
        <dbReference type="Pfam" id="PF01706"/>
    </source>
</evidence>
<evidence type="ECO:0000256" key="8">
    <source>
        <dbReference type="ARBA" id="ARBA00023136"/>
    </source>
</evidence>
<keyword evidence="5" id="KW-1003">Cell membrane</keyword>
<comment type="similarity">
    <text evidence="3">Belongs to the FliG family.</text>
</comment>
<evidence type="ECO:0000313" key="15">
    <source>
        <dbReference type="Proteomes" id="UP000017148"/>
    </source>
</evidence>
<feature type="domain" description="Flagellar motor switch protein FliG N-terminal" evidence="13">
    <location>
        <begin position="21"/>
        <end position="123"/>
    </location>
</feature>
<dbReference type="InterPro" id="IPR000090">
    <property type="entry name" value="Flg_Motor_Flig"/>
</dbReference>
<protein>
    <recommendedName>
        <fullName evidence="4">Flagellar motor switch protein FliG</fullName>
    </recommendedName>
</protein>
<organism evidence="14 15">
    <name type="scientific">Chitinivibrio alkaliphilus ACht1</name>
    <dbReference type="NCBI Taxonomy" id="1313304"/>
    <lineage>
        <taxon>Bacteria</taxon>
        <taxon>Pseudomonadati</taxon>
        <taxon>Fibrobacterota</taxon>
        <taxon>Chitinivibrionia</taxon>
        <taxon>Chitinivibrionales</taxon>
        <taxon>Chitinivibrionaceae</taxon>
        <taxon>Chitinivibrio</taxon>
    </lineage>
</organism>
<dbReference type="NCBIfam" id="TIGR00207">
    <property type="entry name" value="fliG"/>
    <property type="match status" value="1"/>
</dbReference>
<evidence type="ECO:0000256" key="4">
    <source>
        <dbReference type="ARBA" id="ARBA00021870"/>
    </source>
</evidence>
<dbReference type="OrthoDB" id="9780302at2"/>
<keyword evidence="14" id="KW-0969">Cilium</keyword>
<dbReference type="GO" id="GO:0006935">
    <property type="term" value="P:chemotaxis"/>
    <property type="evidence" value="ECO:0007669"/>
    <property type="project" value="UniProtKB-KW"/>
</dbReference>
<evidence type="ECO:0000256" key="10">
    <source>
        <dbReference type="ARBA" id="ARBA00025598"/>
    </source>
</evidence>
<comment type="subcellular location">
    <subcellularLocation>
        <location evidence="1">Bacterial flagellum basal body</location>
    </subcellularLocation>
    <subcellularLocation>
        <location evidence="2">Cell membrane</location>
        <topology evidence="2">Peripheral membrane protein</topology>
        <orientation evidence="2">Cytoplasmic side</orientation>
    </subcellularLocation>
</comment>
<keyword evidence="14" id="KW-0966">Cell projection</keyword>
<keyword evidence="6" id="KW-0145">Chemotaxis</keyword>
<dbReference type="GO" id="GO:0005886">
    <property type="term" value="C:plasma membrane"/>
    <property type="evidence" value="ECO:0007669"/>
    <property type="project" value="UniProtKB-SubCell"/>
</dbReference>
<reference evidence="14 15" key="1">
    <citation type="journal article" date="2013" name="Environ. Microbiol.">
        <title>Genome analysis of Chitinivibrio alkaliphilus gen. nov., sp. nov., a novel extremely haloalkaliphilic anaerobic chitinolytic bacterium from the candidate phylum Termite Group 3.</title>
        <authorList>
            <person name="Sorokin D.Y."/>
            <person name="Gumerov V.M."/>
            <person name="Rakitin A.L."/>
            <person name="Beletsky A.V."/>
            <person name="Damste J.S."/>
            <person name="Muyzer G."/>
            <person name="Mardanov A.V."/>
            <person name="Ravin N.V."/>
        </authorList>
    </citation>
    <scope>NUCLEOTIDE SEQUENCE [LARGE SCALE GENOMIC DNA]</scope>
    <source>
        <strain evidence="14 15">ACht1</strain>
    </source>
</reference>
<evidence type="ECO:0000256" key="9">
    <source>
        <dbReference type="ARBA" id="ARBA00023143"/>
    </source>
</evidence>
<dbReference type="Pfam" id="PF14842">
    <property type="entry name" value="FliG_N"/>
    <property type="match status" value="1"/>
</dbReference>
<proteinExistence type="inferred from homology"/>
<evidence type="ECO:0000256" key="1">
    <source>
        <dbReference type="ARBA" id="ARBA00004117"/>
    </source>
</evidence>
<dbReference type="GO" id="GO:0009425">
    <property type="term" value="C:bacterial-type flagellum basal body"/>
    <property type="evidence" value="ECO:0007669"/>
    <property type="project" value="UniProtKB-SubCell"/>
</dbReference>
<dbReference type="GO" id="GO:0071973">
    <property type="term" value="P:bacterial-type flagellum-dependent cell motility"/>
    <property type="evidence" value="ECO:0007669"/>
    <property type="project" value="InterPro"/>
</dbReference>
<dbReference type="PIRSF" id="PIRSF003161">
    <property type="entry name" value="FliG"/>
    <property type="match status" value="1"/>
</dbReference>
<keyword evidence="8" id="KW-0472">Membrane</keyword>
<keyword evidence="9" id="KW-0975">Bacterial flagellum</keyword>
<dbReference type="STRING" id="1313304.CALK_1348"/>
<evidence type="ECO:0000256" key="5">
    <source>
        <dbReference type="ARBA" id="ARBA00022475"/>
    </source>
</evidence>
<dbReference type="InterPro" id="IPR023087">
    <property type="entry name" value="Flg_Motor_Flig_C"/>
</dbReference>
<dbReference type="EMBL" id="ASJR01000010">
    <property type="protein sequence ID" value="ERP31688.1"/>
    <property type="molecule type" value="Genomic_DNA"/>
</dbReference>
<dbReference type="InterPro" id="IPR011002">
    <property type="entry name" value="FliG_a-hlx"/>
</dbReference>
<keyword evidence="15" id="KW-1185">Reference proteome</keyword>
<dbReference type="InterPro" id="IPR028263">
    <property type="entry name" value="FliG_N"/>
</dbReference>
<dbReference type="SUPFAM" id="SSF48029">
    <property type="entry name" value="FliG"/>
    <property type="match status" value="2"/>
</dbReference>
<accession>U7D6X3</accession>
<gene>
    <name evidence="14" type="ORF">CALK_1348</name>
</gene>
<feature type="domain" description="Flagellar motor switch protein FliG C-terminal" evidence="11">
    <location>
        <begin position="233"/>
        <end position="340"/>
    </location>
</feature>
<dbReference type="GO" id="GO:0003774">
    <property type="term" value="F:cytoskeletal motor activity"/>
    <property type="evidence" value="ECO:0007669"/>
    <property type="project" value="InterPro"/>
</dbReference>
<dbReference type="Gene3D" id="1.10.220.30">
    <property type="match status" value="3"/>
</dbReference>
<dbReference type="FunFam" id="1.10.220.30:FF:000001">
    <property type="entry name" value="Flagellar motor switch protein FliG"/>
    <property type="match status" value="1"/>
</dbReference>
<dbReference type="PATRIC" id="fig|1313304.3.peg.1283"/>
<dbReference type="PANTHER" id="PTHR30534:SF0">
    <property type="entry name" value="FLAGELLAR MOTOR SWITCH PROTEIN FLIG"/>
    <property type="match status" value="1"/>
</dbReference>
<sequence>MVHNIADGEGNERYSKLLATVTGAQKAAIVMVALGSESSTMVLKHLKEDEVERLTTEIARLESVSPEIREAVLDEFSTLSVAYQYISQGGTDYARKILEEALGPRRAKEIMQRVYEQIRTTGFNLLEEVDPSQLVNFMRNEHPQTISLLLAHMGSEQAGKILSELPQEVQVDVASRIATMESVSPSTLNLVEEVLLEQVKTLFGGDVSEIGGFKSVAEILNNVDRAAEKNILENLERESPDLATEIKNLMFVFEDILLLDDSSMRRLMKEIDSKNLATALKGGSEEIQEKFFNNMSSRAGDMLREEIEFMGPVRLKDVEEAQQQIVDKVRQLEEEGEIFISGRGGEDEIIV</sequence>
<evidence type="ECO:0000256" key="7">
    <source>
        <dbReference type="ARBA" id="ARBA00022779"/>
    </source>
</evidence>
<evidence type="ECO:0000256" key="3">
    <source>
        <dbReference type="ARBA" id="ARBA00010299"/>
    </source>
</evidence>
<dbReference type="eggNOG" id="COG1536">
    <property type="taxonomic scope" value="Bacteria"/>
</dbReference>
<evidence type="ECO:0000313" key="14">
    <source>
        <dbReference type="EMBL" id="ERP31688.1"/>
    </source>
</evidence>
<dbReference type="PANTHER" id="PTHR30534">
    <property type="entry name" value="FLAGELLAR MOTOR SWITCH PROTEIN FLIG"/>
    <property type="match status" value="1"/>
</dbReference>
<name>U7D6X3_9BACT</name>
<feature type="domain" description="Flagellar motor switch protein FliG middle" evidence="12">
    <location>
        <begin position="131"/>
        <end position="201"/>
    </location>
</feature>
<dbReference type="Pfam" id="PF01706">
    <property type="entry name" value="FliG_C"/>
    <property type="match status" value="1"/>
</dbReference>
<keyword evidence="14" id="KW-0282">Flagellum</keyword>
<comment type="function">
    <text evidence="10">FliG is one of three proteins (FliG, FliN, FliM) that forms the rotor-mounted switch complex (C ring), located at the base of the basal body. This complex interacts with the CheY and CheZ chemotaxis proteins, in addition to contacting components of the motor that determine the direction of flagellar rotation.</text>
</comment>
<evidence type="ECO:0000256" key="2">
    <source>
        <dbReference type="ARBA" id="ARBA00004413"/>
    </source>
</evidence>